<dbReference type="InterPro" id="IPR036388">
    <property type="entry name" value="WH-like_DNA-bd_sf"/>
</dbReference>
<dbReference type="PRINTS" id="PR00364">
    <property type="entry name" value="DISEASERSIST"/>
</dbReference>
<dbReference type="PANTHER" id="PTHR23155">
    <property type="entry name" value="DISEASE RESISTANCE PROTEIN RP"/>
    <property type="match status" value="1"/>
</dbReference>
<feature type="domain" description="Disease resistance R13L4/SHOC-2-like LRR" evidence="11">
    <location>
        <begin position="566"/>
        <end position="882"/>
    </location>
</feature>
<dbReference type="InterPro" id="IPR044974">
    <property type="entry name" value="Disease_R_plants"/>
</dbReference>
<evidence type="ECO:0000313" key="14">
    <source>
        <dbReference type="Proteomes" id="UP001497457"/>
    </source>
</evidence>
<dbReference type="Gene3D" id="3.40.50.300">
    <property type="entry name" value="P-loop containing nucleotide triphosphate hydrolases"/>
    <property type="match status" value="1"/>
</dbReference>
<feature type="domain" description="Disease resistance protein winged helix" evidence="10">
    <location>
        <begin position="433"/>
        <end position="504"/>
    </location>
</feature>
<gene>
    <name evidence="12" type="ORF">URODEC1_LOCUS59387</name>
    <name evidence="13" type="ORF">URODEC1_LOCUS59389</name>
</gene>
<dbReference type="Pfam" id="PF23598">
    <property type="entry name" value="LRR_14"/>
    <property type="match status" value="1"/>
</dbReference>
<evidence type="ECO:0000313" key="12">
    <source>
        <dbReference type="EMBL" id="CAL4988742.1"/>
    </source>
</evidence>
<dbReference type="GO" id="GO:0000166">
    <property type="term" value="F:nucleotide binding"/>
    <property type="evidence" value="ECO:0007669"/>
    <property type="project" value="UniProtKB-KW"/>
</dbReference>
<dbReference type="GO" id="GO:0002758">
    <property type="term" value="P:innate immune response-activating signaling pathway"/>
    <property type="evidence" value="ECO:0007669"/>
    <property type="project" value="UniProtKB-ARBA"/>
</dbReference>
<keyword evidence="5" id="KW-0611">Plant defense</keyword>
<dbReference type="Pfam" id="PF00931">
    <property type="entry name" value="NB-ARC"/>
    <property type="match status" value="1"/>
</dbReference>
<keyword evidence="14" id="KW-1185">Reference proteome</keyword>
<dbReference type="InterPro" id="IPR041118">
    <property type="entry name" value="Rx_N"/>
</dbReference>
<evidence type="ECO:0000256" key="4">
    <source>
        <dbReference type="ARBA" id="ARBA00022741"/>
    </source>
</evidence>
<dbReference type="Proteomes" id="UP001497457">
    <property type="component" value="Chromosome 23rd"/>
</dbReference>
<keyword evidence="3" id="KW-0677">Repeat</keyword>
<dbReference type="Gene3D" id="1.10.10.10">
    <property type="entry name" value="Winged helix-like DNA-binding domain superfamily/Winged helix DNA-binding domain"/>
    <property type="match status" value="1"/>
</dbReference>
<dbReference type="InterPro" id="IPR042197">
    <property type="entry name" value="Apaf_helical"/>
</dbReference>
<sequence>MAEAILLAISKTEVCMADEAVKTAILKLPMKVRSLKVLPMKISGIRDQLDTMNNAIQEIGTASFNEAVVKGWIAEVRKVAFRVDDIMDKYMYNAHQLQEKKPLVLLFKGISYEKIFSDISDDISQIEEEIKQLIKLKEQWLRTSQLISHNYKLDSLERQSIHNSFPGLLTDGDLVGIEDNREKLTQWLHSKEPDSTILTVWGMGGLGKTTLVLNVYEREKSNFPAHGWVHVSQNYTVESVLRKLLSSIGYSKQAESDKIDKMSVYELKEELKTKLKGTKCLIVLDDVWDREFCTQVVYALHDLQESRTIITTRMNHVAALAPPNRRLQLQPLRPVEAFDLFCRRAFYNKNHKCPQELEELSNGIVDRCQGLPLAIVSIGSMLSSLPPTEYIWNQRYSQLRSELTNNDHVRAILNLSYHDLPGNLRNCFLYCSLFPEDYAMPREILVRLWVAEGFVVRKQHSTLEEEAEGYLMELIQRSMLEPVEYDELGRVSTCKMHDILRDLALSISREEMFGYANDFGTMLQMDRDVRRLSLCKWRDESEPRLRFACVRTLVALELTPSSLRKMLCSVLSESVWLTVLQLQDSTISEVPSSIGNLFNLRYIGLRRTYVKSLPDSIEKLSNLQTLDIKQTKIEKLPQGICHAKKLRHLLADRFANEEMSEFRFFVGVEAPKGLANLEELQTLETVQSSKDLGEQLKKLMQLKSVWIDNISSAHCAELFSTLSDMPLLSSLLLSAIDQNEVLHFGTLMPKSKNLHRLIVRGRWADGILESPVFRYHGIHLKYLALDWCQLGEDPLGVLAHYMSNLTYLSFDMVNSANNLVLPAGCFPHLKMLKLERMPDVNQLDIMVGALPRIEAFYIVELENLERISQGIESLLSLKRLWLLDLRTDFTAIKEKMQHVPDIQISYAASSKLPVVSA</sequence>
<dbReference type="GO" id="GO:0042742">
    <property type="term" value="P:defense response to bacterium"/>
    <property type="evidence" value="ECO:0007669"/>
    <property type="project" value="UniProtKB-ARBA"/>
</dbReference>
<dbReference type="EMBL" id="OZ075133">
    <property type="protein sequence ID" value="CAL4988742.1"/>
    <property type="molecule type" value="Genomic_DNA"/>
</dbReference>
<dbReference type="SUPFAM" id="SSF52058">
    <property type="entry name" value="L domain-like"/>
    <property type="match status" value="1"/>
</dbReference>
<dbReference type="Pfam" id="PF23559">
    <property type="entry name" value="WHD_DRP"/>
    <property type="match status" value="1"/>
</dbReference>
<evidence type="ECO:0000256" key="7">
    <source>
        <dbReference type="SAM" id="Coils"/>
    </source>
</evidence>
<accession>A0ABC9B0E3</accession>
<comment type="similarity">
    <text evidence="1">Belongs to the disease resistance NB-LRR family.</text>
</comment>
<evidence type="ECO:0000256" key="3">
    <source>
        <dbReference type="ARBA" id="ARBA00022737"/>
    </source>
</evidence>
<dbReference type="GO" id="GO:0009626">
    <property type="term" value="P:plant-type hypersensitive response"/>
    <property type="evidence" value="ECO:0007669"/>
    <property type="project" value="UniProtKB-ARBA"/>
</dbReference>
<dbReference type="InterPro" id="IPR058922">
    <property type="entry name" value="WHD_DRP"/>
</dbReference>
<feature type="domain" description="NB-ARC" evidence="8">
    <location>
        <begin position="178"/>
        <end position="349"/>
    </location>
</feature>
<evidence type="ECO:0000259" key="11">
    <source>
        <dbReference type="Pfam" id="PF23598"/>
    </source>
</evidence>
<dbReference type="AlphaFoldDB" id="A0ABC9B0E3"/>
<dbReference type="Gene3D" id="1.10.8.430">
    <property type="entry name" value="Helical domain of apoptotic protease-activating factors"/>
    <property type="match status" value="1"/>
</dbReference>
<keyword evidence="6 7" id="KW-0175">Coiled coil</keyword>
<dbReference type="InterPro" id="IPR002182">
    <property type="entry name" value="NB-ARC"/>
</dbReference>
<dbReference type="Pfam" id="PF18052">
    <property type="entry name" value="Rx_N"/>
    <property type="match status" value="1"/>
</dbReference>
<dbReference type="Gene3D" id="3.80.10.10">
    <property type="entry name" value="Ribonuclease Inhibitor"/>
    <property type="match status" value="2"/>
</dbReference>
<feature type="domain" description="Disease resistance N-terminal" evidence="9">
    <location>
        <begin position="32"/>
        <end position="101"/>
    </location>
</feature>
<dbReference type="EMBL" id="OZ075133">
    <property type="protein sequence ID" value="CAL4988747.1"/>
    <property type="molecule type" value="Genomic_DNA"/>
</dbReference>
<evidence type="ECO:0000256" key="2">
    <source>
        <dbReference type="ARBA" id="ARBA00022614"/>
    </source>
</evidence>
<evidence type="ECO:0000256" key="5">
    <source>
        <dbReference type="ARBA" id="ARBA00022821"/>
    </source>
</evidence>
<dbReference type="InterPro" id="IPR027417">
    <property type="entry name" value="P-loop_NTPase"/>
</dbReference>
<evidence type="ECO:0000259" key="8">
    <source>
        <dbReference type="Pfam" id="PF00931"/>
    </source>
</evidence>
<evidence type="ECO:0000313" key="13">
    <source>
        <dbReference type="EMBL" id="CAL4988747.1"/>
    </source>
</evidence>
<dbReference type="InterPro" id="IPR032675">
    <property type="entry name" value="LRR_dom_sf"/>
</dbReference>
<proteinExistence type="inferred from homology"/>
<keyword evidence="2" id="KW-0433">Leucine-rich repeat</keyword>
<dbReference type="FunFam" id="1.10.10.10:FF:000322">
    <property type="entry name" value="Probable disease resistance protein At1g63360"/>
    <property type="match status" value="1"/>
</dbReference>
<keyword evidence="4" id="KW-0547">Nucleotide-binding</keyword>
<evidence type="ECO:0000256" key="6">
    <source>
        <dbReference type="ARBA" id="ARBA00023054"/>
    </source>
</evidence>
<feature type="coiled-coil region" evidence="7">
    <location>
        <begin position="116"/>
        <end position="143"/>
    </location>
</feature>
<evidence type="ECO:0000259" key="10">
    <source>
        <dbReference type="Pfam" id="PF23559"/>
    </source>
</evidence>
<dbReference type="InterPro" id="IPR055414">
    <property type="entry name" value="LRR_R13L4/SHOC2-like"/>
</dbReference>
<organism evidence="13 14">
    <name type="scientific">Urochloa decumbens</name>
    <dbReference type="NCBI Taxonomy" id="240449"/>
    <lineage>
        <taxon>Eukaryota</taxon>
        <taxon>Viridiplantae</taxon>
        <taxon>Streptophyta</taxon>
        <taxon>Embryophyta</taxon>
        <taxon>Tracheophyta</taxon>
        <taxon>Spermatophyta</taxon>
        <taxon>Magnoliopsida</taxon>
        <taxon>Liliopsida</taxon>
        <taxon>Poales</taxon>
        <taxon>Poaceae</taxon>
        <taxon>PACMAD clade</taxon>
        <taxon>Panicoideae</taxon>
        <taxon>Panicodae</taxon>
        <taxon>Paniceae</taxon>
        <taxon>Melinidinae</taxon>
        <taxon>Urochloa</taxon>
    </lineage>
</organism>
<dbReference type="Gene3D" id="1.20.5.4130">
    <property type="match status" value="1"/>
</dbReference>
<evidence type="ECO:0000256" key="1">
    <source>
        <dbReference type="ARBA" id="ARBA00008894"/>
    </source>
</evidence>
<evidence type="ECO:0000259" key="9">
    <source>
        <dbReference type="Pfam" id="PF18052"/>
    </source>
</evidence>
<reference evidence="14" key="1">
    <citation type="submission" date="2024-06" db="EMBL/GenBank/DDBJ databases">
        <authorList>
            <person name="Ryan C."/>
        </authorList>
    </citation>
    <scope>NUCLEOTIDE SEQUENCE [LARGE SCALE GENOMIC DNA]</scope>
</reference>
<reference evidence="13 14" key="2">
    <citation type="submission" date="2024-10" db="EMBL/GenBank/DDBJ databases">
        <authorList>
            <person name="Ryan C."/>
        </authorList>
    </citation>
    <scope>NUCLEOTIDE SEQUENCE [LARGE SCALE GENOMIC DNA]</scope>
</reference>
<dbReference type="SUPFAM" id="SSF52540">
    <property type="entry name" value="P-loop containing nucleoside triphosphate hydrolases"/>
    <property type="match status" value="1"/>
</dbReference>
<name>A0ABC9B0E3_9POAL</name>
<dbReference type="PANTHER" id="PTHR23155:SF1216">
    <property type="entry name" value="OS04G0219600 PROTEIN"/>
    <property type="match status" value="1"/>
</dbReference>
<protein>
    <submittedName>
        <fullName evidence="13">Uncharacterized protein</fullName>
    </submittedName>
</protein>